<evidence type="ECO:0000256" key="5">
    <source>
        <dbReference type="ARBA" id="ARBA00023136"/>
    </source>
</evidence>
<dbReference type="InterPro" id="IPR037185">
    <property type="entry name" value="EmrE-like"/>
</dbReference>
<dbReference type="GO" id="GO:0005886">
    <property type="term" value="C:plasma membrane"/>
    <property type="evidence" value="ECO:0007669"/>
    <property type="project" value="UniProtKB-SubCell"/>
</dbReference>
<proteinExistence type="inferred from homology"/>
<feature type="transmembrane region" description="Helical" evidence="7">
    <location>
        <begin position="56"/>
        <end position="74"/>
    </location>
</feature>
<dbReference type="PANTHER" id="PTHR30561">
    <property type="entry name" value="SMR FAMILY PROTON-DEPENDENT DRUG EFFLUX TRANSPORTER SUGE"/>
    <property type="match status" value="1"/>
</dbReference>
<feature type="transmembrane region" description="Helical" evidence="7">
    <location>
        <begin position="26"/>
        <end position="44"/>
    </location>
</feature>
<dbReference type="Proteomes" id="UP000028091">
    <property type="component" value="Unassembled WGS sequence"/>
</dbReference>
<keyword evidence="2" id="KW-1003">Cell membrane</keyword>
<dbReference type="GO" id="GO:0022857">
    <property type="term" value="F:transmembrane transporter activity"/>
    <property type="evidence" value="ECO:0007669"/>
    <property type="project" value="InterPro"/>
</dbReference>
<comment type="subcellular location">
    <subcellularLocation>
        <location evidence="1 6">Cell membrane</location>
        <topology evidence="1 6">Multi-pass membrane protein</topology>
    </subcellularLocation>
</comment>
<keyword evidence="4 7" id="KW-1133">Transmembrane helix</keyword>
<name>A0A081LA60_9BACI</name>
<accession>A0A081LA60</accession>
<keyword evidence="3 6" id="KW-0812">Transmembrane</keyword>
<evidence type="ECO:0000256" key="6">
    <source>
        <dbReference type="RuleBase" id="RU003942"/>
    </source>
</evidence>
<evidence type="ECO:0000256" key="3">
    <source>
        <dbReference type="ARBA" id="ARBA00022692"/>
    </source>
</evidence>
<keyword evidence="9" id="KW-1185">Reference proteome</keyword>
<dbReference type="RefSeq" id="WP_034322226.1">
    <property type="nucleotide sequence ID" value="NZ_JAVIKA010000002.1"/>
</dbReference>
<dbReference type="EMBL" id="JOTP01000012">
    <property type="protein sequence ID" value="KEP26136.1"/>
    <property type="molecule type" value="Genomic_DNA"/>
</dbReference>
<organism evidence="8 9">
    <name type="scientific">Bacillus zhangzhouensis</name>
    <dbReference type="NCBI Taxonomy" id="1178540"/>
    <lineage>
        <taxon>Bacteria</taxon>
        <taxon>Bacillati</taxon>
        <taxon>Bacillota</taxon>
        <taxon>Bacilli</taxon>
        <taxon>Bacillales</taxon>
        <taxon>Bacillaceae</taxon>
        <taxon>Bacillus</taxon>
    </lineage>
</organism>
<dbReference type="Pfam" id="PF00893">
    <property type="entry name" value="Multi_Drug_Res"/>
    <property type="match status" value="1"/>
</dbReference>
<evidence type="ECO:0000313" key="9">
    <source>
        <dbReference type="Proteomes" id="UP000028091"/>
    </source>
</evidence>
<dbReference type="eggNOG" id="COG2076">
    <property type="taxonomic scope" value="Bacteria"/>
</dbReference>
<dbReference type="PANTHER" id="PTHR30561:SF7">
    <property type="entry name" value="GUANIDINIUM EFFLUX SYSTEM SUBUNIT GDNC-RELATED"/>
    <property type="match status" value="1"/>
</dbReference>
<dbReference type="InterPro" id="IPR045324">
    <property type="entry name" value="Small_multidrug_res"/>
</dbReference>
<dbReference type="AlphaFoldDB" id="A0A081LA60"/>
<sequence length="109" mass="11608">MKWGSVFIAAIFEVGWVMGLKYAHSLLEWSATIVCIIVSFYLLIKATSVLPVGTLYAVFTGLGTAGTVTLGMVLGEPVQLVKVLLIMMLLCGVLGLKLTTGEKKGEAES</sequence>
<protein>
    <submittedName>
        <fullName evidence="8">Multidrug resistance protein SMR</fullName>
    </submittedName>
</protein>
<keyword evidence="5 7" id="KW-0472">Membrane</keyword>
<dbReference type="Gene3D" id="1.10.3730.20">
    <property type="match status" value="1"/>
</dbReference>
<evidence type="ECO:0000256" key="1">
    <source>
        <dbReference type="ARBA" id="ARBA00004651"/>
    </source>
</evidence>
<dbReference type="InterPro" id="IPR000390">
    <property type="entry name" value="Small_drug/metabolite_transptr"/>
</dbReference>
<evidence type="ECO:0000256" key="2">
    <source>
        <dbReference type="ARBA" id="ARBA00022475"/>
    </source>
</evidence>
<gene>
    <name evidence="8" type="ORF">BA70_03745</name>
</gene>
<evidence type="ECO:0000256" key="4">
    <source>
        <dbReference type="ARBA" id="ARBA00022989"/>
    </source>
</evidence>
<comment type="similarity">
    <text evidence="6">Belongs to the drug/metabolite transporter (DMT) superfamily. Small multidrug resistance (SMR) (TC 2.A.7.1) family.</text>
</comment>
<dbReference type="SUPFAM" id="SSF103481">
    <property type="entry name" value="Multidrug resistance efflux transporter EmrE"/>
    <property type="match status" value="1"/>
</dbReference>
<comment type="caution">
    <text evidence="8">The sequence shown here is derived from an EMBL/GenBank/DDBJ whole genome shotgun (WGS) entry which is preliminary data.</text>
</comment>
<feature type="transmembrane region" description="Helical" evidence="7">
    <location>
        <begin position="80"/>
        <end position="99"/>
    </location>
</feature>
<evidence type="ECO:0000313" key="8">
    <source>
        <dbReference type="EMBL" id="KEP26136.1"/>
    </source>
</evidence>
<reference evidence="8 9" key="1">
    <citation type="submission" date="2012-09" db="EMBL/GenBank/DDBJ databases">
        <title>Genome Sequence of Bacillus sp. DW5-4.</title>
        <authorList>
            <person name="Lai Q."/>
            <person name="Liu Y."/>
            <person name="Shao Z."/>
        </authorList>
    </citation>
    <scope>NUCLEOTIDE SEQUENCE [LARGE SCALE GENOMIC DNA]</scope>
    <source>
        <strain evidence="8 9">DW5-4</strain>
    </source>
</reference>
<evidence type="ECO:0000256" key="7">
    <source>
        <dbReference type="SAM" id="Phobius"/>
    </source>
</evidence>
<dbReference type="OrthoDB" id="2168659at2"/>